<evidence type="ECO:0000259" key="2">
    <source>
        <dbReference type="Pfam" id="PF19725"/>
    </source>
</evidence>
<dbReference type="Proteomes" id="UP001519460">
    <property type="component" value="Unassembled WGS sequence"/>
</dbReference>
<feature type="compositionally biased region" description="Low complexity" evidence="1">
    <location>
        <begin position="524"/>
        <end position="536"/>
    </location>
</feature>
<dbReference type="Pfam" id="PF19725">
    <property type="entry name" value="RPC5_C"/>
    <property type="match status" value="1"/>
</dbReference>
<feature type="region of interest" description="Disordered" evidence="1">
    <location>
        <begin position="452"/>
        <end position="542"/>
    </location>
</feature>
<dbReference type="EMBL" id="JACVVK020000407">
    <property type="protein sequence ID" value="KAK7475390.1"/>
    <property type="molecule type" value="Genomic_DNA"/>
</dbReference>
<keyword evidence="4" id="KW-1185">Reference proteome</keyword>
<protein>
    <recommendedName>
        <fullName evidence="2">DNA-directed RNA polymerase III subunit RPC5 C-terminal domain-containing protein</fullName>
    </recommendedName>
</protein>
<accession>A0ABD0JL40</accession>
<sequence>MADEMDDPVEHEVDVFLSKSLATNLYVLQYPLRPVHMSYENMQHTGARVKPLQKRVELELSLNTRSSNYAKSKGEQIAVNTDGGNKLTDAEPYFASGMMDKQVLGSIPSAADTGRYAVGVLKNGELHLTPVHAVVQMRPTFDYLDRADAKHKAETAAAAKDAGDSSQDEAEEEATPVTVKFARPESEEAKARRMASYEYVQRRLEEEPWTSVRFQNLHDEQVEPEFQHLFASHGGEKTQQFQSAPADYLKQLMPPAADDKEEKPAMPDNVLSLTQLRNMPLADQVRALLTNVKVMRFSQLMELLPQGTDPQAALRLLQQVAVMVQGCWVVKSEVLYPKETCSAHSGVSSEHLIRGRDFIMWKFTHCKYVVRKEISSGLPSEDVKDILEQMSRLRTSKGWEFVFNYDRDFVERHPDVVQRQRLLWDAKFQSLAKQFKMPKDADKKAKEAELALMNQNIERPRRRRASSKSSPRKRTLSGRSMSDLSDMETDGTADRKDSVDSTSVKVEPMEVCGEPEANNIHPANGPLNNGLPSNGGDMDKGDGGSMKLGKDALLKRELVAFAKETLGKRQVVSLSEVKRLFYLKLSLSPPGHILASGVSDRMLEEAFTSEEWPPKTQPDTTFGLVRQGDKTDKLRKLLFEMFEASYRVRSPTFITRVKESFGVEFSEPECKRVLREVCESHGAMWYLKGTIPSHS</sequence>
<evidence type="ECO:0000256" key="1">
    <source>
        <dbReference type="SAM" id="MobiDB-lite"/>
    </source>
</evidence>
<name>A0ABD0JL40_9CAEN</name>
<evidence type="ECO:0000313" key="3">
    <source>
        <dbReference type="EMBL" id="KAK7475390.1"/>
    </source>
</evidence>
<dbReference type="InterPro" id="IPR006886">
    <property type="entry name" value="RNA_pol_III_Rpc5"/>
</dbReference>
<reference evidence="3 4" key="1">
    <citation type="journal article" date="2023" name="Sci. Data">
        <title>Genome assembly of the Korean intertidal mud-creeper Batillaria attramentaria.</title>
        <authorList>
            <person name="Patra A.K."/>
            <person name="Ho P.T."/>
            <person name="Jun S."/>
            <person name="Lee S.J."/>
            <person name="Kim Y."/>
            <person name="Won Y.J."/>
        </authorList>
    </citation>
    <scope>NUCLEOTIDE SEQUENCE [LARGE SCALE GENOMIC DNA]</scope>
    <source>
        <strain evidence="3">Wonlab-2016</strain>
    </source>
</reference>
<comment type="caution">
    <text evidence="3">The sequence shown here is derived from an EMBL/GenBank/DDBJ whole genome shotgun (WGS) entry which is preliminary data.</text>
</comment>
<feature type="domain" description="DNA-directed RNA polymerase III subunit RPC5 C-terminal" evidence="2">
    <location>
        <begin position="495"/>
        <end position="692"/>
    </location>
</feature>
<organism evidence="3 4">
    <name type="scientific">Batillaria attramentaria</name>
    <dbReference type="NCBI Taxonomy" id="370345"/>
    <lineage>
        <taxon>Eukaryota</taxon>
        <taxon>Metazoa</taxon>
        <taxon>Spiralia</taxon>
        <taxon>Lophotrochozoa</taxon>
        <taxon>Mollusca</taxon>
        <taxon>Gastropoda</taxon>
        <taxon>Caenogastropoda</taxon>
        <taxon>Sorbeoconcha</taxon>
        <taxon>Cerithioidea</taxon>
        <taxon>Batillariidae</taxon>
        <taxon>Batillaria</taxon>
    </lineage>
</organism>
<gene>
    <name evidence="3" type="ORF">BaRGS_00033340</name>
</gene>
<proteinExistence type="predicted"/>
<evidence type="ECO:0000313" key="4">
    <source>
        <dbReference type="Proteomes" id="UP001519460"/>
    </source>
</evidence>
<dbReference type="Pfam" id="PF04801">
    <property type="entry name" value="RPC5"/>
    <property type="match status" value="1"/>
</dbReference>
<dbReference type="PANTHER" id="PTHR12069">
    <property type="entry name" value="DNA-DIRECTED RNA POLYMERASES III 80 KDA POLYPEPTIDE RNA POLYMERASE III SUBUNIT 5"/>
    <property type="match status" value="1"/>
</dbReference>
<feature type="compositionally biased region" description="Basic residues" evidence="1">
    <location>
        <begin position="460"/>
        <end position="476"/>
    </location>
</feature>
<dbReference type="AlphaFoldDB" id="A0ABD0JL40"/>
<dbReference type="PANTHER" id="PTHR12069:SF0">
    <property type="entry name" value="DNA-DIRECTED RNA POLYMERASE III SUBUNIT RPC5"/>
    <property type="match status" value="1"/>
</dbReference>
<feature type="region of interest" description="Disordered" evidence="1">
    <location>
        <begin position="154"/>
        <end position="176"/>
    </location>
</feature>
<dbReference type="InterPro" id="IPR045576">
    <property type="entry name" value="RPC5_C"/>
</dbReference>